<keyword evidence="3" id="KW-1185">Reference proteome</keyword>
<feature type="signal peptide" evidence="1">
    <location>
        <begin position="1"/>
        <end position="21"/>
    </location>
</feature>
<dbReference type="eggNOG" id="COG0457">
    <property type="taxonomic scope" value="Bacteria"/>
</dbReference>
<keyword evidence="1" id="KW-0732">Signal</keyword>
<dbReference type="Gene3D" id="1.25.40.10">
    <property type="entry name" value="Tetratricopeptide repeat domain"/>
    <property type="match status" value="1"/>
</dbReference>
<dbReference type="InterPro" id="IPR011990">
    <property type="entry name" value="TPR-like_helical_dom_sf"/>
</dbReference>
<accession>A0A0A0EW25</accession>
<gene>
    <name evidence="2" type="ORF">N800_04435</name>
</gene>
<dbReference type="RefSeq" id="WP_036137339.1">
    <property type="nucleotide sequence ID" value="NZ_AVPU01000014.1"/>
</dbReference>
<comment type="caution">
    <text evidence="2">The sequence shown here is derived from an EMBL/GenBank/DDBJ whole genome shotgun (WGS) entry which is preliminary data.</text>
</comment>
<feature type="chain" id="PRO_5001962580" evidence="1">
    <location>
        <begin position="22"/>
        <end position="394"/>
    </location>
</feature>
<proteinExistence type="predicted"/>
<protein>
    <submittedName>
        <fullName evidence="2">Uncharacterized protein</fullName>
    </submittedName>
</protein>
<organism evidence="2 3">
    <name type="scientific">Lysobacter daejeonensis GH1-9</name>
    <dbReference type="NCBI Taxonomy" id="1385517"/>
    <lineage>
        <taxon>Bacteria</taxon>
        <taxon>Pseudomonadati</taxon>
        <taxon>Pseudomonadota</taxon>
        <taxon>Gammaproteobacteria</taxon>
        <taxon>Lysobacterales</taxon>
        <taxon>Lysobacteraceae</taxon>
        <taxon>Aerolutibacter</taxon>
    </lineage>
</organism>
<dbReference type="AlphaFoldDB" id="A0A0A0EW25"/>
<name>A0A0A0EW25_9GAMM</name>
<dbReference type="STRING" id="1385517.N800_04435"/>
<sequence>MARFSRTAVVAALVLGGAALAVQVALRDAELGPPKGADRWMRAIDADPVVTDADVAAAHAVLRERPNDGRAYRVLAQAADASGNHDEATRLLGIAVRLAPRDRLTRAALLDRASARDDIPQALEHLDALLRVAPALREAVLPELGKLLDREDVRVALIPRLAAGPKWRGALVPALLVNTTPAAGAEALLAALSQAGTLAPSELEARITLLQRLGRPADARAAWLAMLAPAQRALAGPALFDGGFEAPEVTGGFAWRITPRTGVSVLPDDTAPADGQGSLSLVFEGRSVTGLGLEQALALAPGRYRLTGQAANDTRAMRPFAFEVVCAANGRPLGTVELPNASLAPAWQPFGGTVQVPADGCTGQWLRLRYLGRSLNERILSGTLRLDALELRPE</sequence>
<evidence type="ECO:0000256" key="1">
    <source>
        <dbReference type="SAM" id="SignalP"/>
    </source>
</evidence>
<evidence type="ECO:0000313" key="3">
    <source>
        <dbReference type="Proteomes" id="UP000029998"/>
    </source>
</evidence>
<dbReference type="OrthoDB" id="8410830at2"/>
<dbReference type="Proteomes" id="UP000029998">
    <property type="component" value="Unassembled WGS sequence"/>
</dbReference>
<dbReference type="Gene3D" id="2.60.120.260">
    <property type="entry name" value="Galactose-binding domain-like"/>
    <property type="match status" value="1"/>
</dbReference>
<dbReference type="SUPFAM" id="SSF48452">
    <property type="entry name" value="TPR-like"/>
    <property type="match status" value="1"/>
</dbReference>
<dbReference type="EMBL" id="AVPU01000014">
    <property type="protein sequence ID" value="KGM54318.1"/>
    <property type="molecule type" value="Genomic_DNA"/>
</dbReference>
<reference evidence="2 3" key="1">
    <citation type="submission" date="2013-08" db="EMBL/GenBank/DDBJ databases">
        <title>Genome sequencing of Lysobacter.</title>
        <authorList>
            <person name="Zhang S."/>
            <person name="Wang G."/>
        </authorList>
    </citation>
    <scope>NUCLEOTIDE SEQUENCE [LARGE SCALE GENOMIC DNA]</scope>
    <source>
        <strain evidence="2 3">GH1-9</strain>
    </source>
</reference>
<evidence type="ECO:0000313" key="2">
    <source>
        <dbReference type="EMBL" id="KGM54318.1"/>
    </source>
</evidence>